<dbReference type="PATRIC" id="fig|1107311.3.peg.1672"/>
<dbReference type="Proteomes" id="UP000030149">
    <property type="component" value="Unassembled WGS sequence"/>
</dbReference>
<organism evidence="2 3">
    <name type="scientific">Flavobacterium enshiense DK69</name>
    <dbReference type="NCBI Taxonomy" id="1107311"/>
    <lineage>
        <taxon>Bacteria</taxon>
        <taxon>Pseudomonadati</taxon>
        <taxon>Bacteroidota</taxon>
        <taxon>Flavobacteriia</taxon>
        <taxon>Flavobacteriales</taxon>
        <taxon>Flavobacteriaceae</taxon>
        <taxon>Flavobacterium</taxon>
    </lineage>
</organism>
<evidence type="ECO:0000313" key="2">
    <source>
        <dbReference type="EMBL" id="KGO93943.1"/>
    </source>
</evidence>
<dbReference type="EMBL" id="JRLZ01000017">
    <property type="protein sequence ID" value="KGO93943.1"/>
    <property type="molecule type" value="Genomic_DNA"/>
</dbReference>
<gene>
    <name evidence="2" type="ORF">Q767_13415</name>
</gene>
<protein>
    <submittedName>
        <fullName evidence="2">Membrane protein</fullName>
    </submittedName>
</protein>
<dbReference type="RefSeq" id="WP_023573695.1">
    <property type="nucleotide sequence ID" value="NZ_AVCS01000010.1"/>
</dbReference>
<sequence length="828" mass="95137">MNKHFFLIALLLLSATIFAQIKGKVTDKSGQPIPYTTVIIENTYNGTSANENGLFELIVKEKGNYTVIFQSLGYKTKKIAADIQTFPHTMNVALEDENYTLSEMVIKPNKEDPAYDIIRNAIKSKKKNSDKTDKFEADFYSRGIFRAKNVPKKFLGMEIGDFDGALDSTGTGILYLSETVSKIAFEKPNKIKEEIIASKVSGNDNGFSFNTAQGTNYDFYANYVDMGINMVSPIADNAMSYYKYKLESMFTDDHNQLINKIKVTAKRDKEPVFEGYIYIVEDTWAIYAIDLSSKGYRMQQPILEYIAFTQNFNYNPNTRIWAKNQQTIDFKASIFGMGFTGKFTHVFSNYVFKDKFEKKTFTKEIAKIEKDANKKDTIYWNVNRPVPLTDEEIGDYHKKDSIQTIRKSQVYMDSLDRKGNKFKFLKIFTGYTYKDSYHNWSASYKGVLDITSLGFNTVQGWNLDSGFSFTKRNEDKGTYTFINSTFNYGFAEDRLRVNGSIYHRFNTTNYATATASGGSSINQFNPYNPISNLINSISTLFFKDNYAKYYNKEFIKLGYSQNILNGVTANGSIEYSARKPLFNNTDYVLIKNDKDYTSNNPLLPYDNTTPAIVKHNLIKANIGTRIRFDNKYVTRPDGIINIPNNDYPTLTLAYEKGFGGSEAIYNYDFLSGMVDYDKTFGNKGDFTIRLKAGQFFNADNISFVDYKHFNGNQTHVGTADKYLNVFNMLPYYTHSTNDAYIETHMEHNDKGFIMNKIPLINKLQWNLVLGFHMLNVPDFKPYQEYTVGFDNVGFGKFRFFRFDYVRSYQDGFQTDGVVFGLKFLNFLN</sequence>
<dbReference type="AlphaFoldDB" id="V6S8E2"/>
<dbReference type="SUPFAM" id="SSF49464">
    <property type="entry name" value="Carboxypeptidase regulatory domain-like"/>
    <property type="match status" value="1"/>
</dbReference>
<accession>V6S8E2</accession>
<evidence type="ECO:0000313" key="3">
    <source>
        <dbReference type="Proteomes" id="UP000030149"/>
    </source>
</evidence>
<proteinExistence type="predicted"/>
<feature type="signal peptide" evidence="1">
    <location>
        <begin position="1"/>
        <end position="19"/>
    </location>
</feature>
<dbReference type="InterPro" id="IPR043741">
    <property type="entry name" value="DUF5686"/>
</dbReference>
<dbReference type="Gene3D" id="2.60.40.1120">
    <property type="entry name" value="Carboxypeptidase-like, regulatory domain"/>
    <property type="match status" value="1"/>
</dbReference>
<dbReference type="eggNOG" id="COG1470">
    <property type="taxonomic scope" value="Bacteria"/>
</dbReference>
<dbReference type="OrthoDB" id="983143at2"/>
<feature type="chain" id="PRO_5004750662" evidence="1">
    <location>
        <begin position="20"/>
        <end position="828"/>
    </location>
</feature>
<keyword evidence="3" id="KW-1185">Reference proteome</keyword>
<name>V6S8E2_9FLAO</name>
<dbReference type="InterPro" id="IPR008969">
    <property type="entry name" value="CarboxyPept-like_regulatory"/>
</dbReference>
<evidence type="ECO:0000256" key="1">
    <source>
        <dbReference type="SAM" id="SignalP"/>
    </source>
</evidence>
<reference evidence="2 3" key="2">
    <citation type="journal article" date="2015" name="Stand. Genomic Sci.">
        <title>High quality draft genomic sequence of Flavobacterium enshiense DK69(T) and comparison among Flavobacterium genomes.</title>
        <authorList>
            <person name="Zeng Z."/>
            <person name="Chen C."/>
            <person name="Du H."/>
            <person name="Wang G."/>
            <person name="Li M."/>
        </authorList>
    </citation>
    <scope>NUCLEOTIDE SEQUENCE [LARGE SCALE GENOMIC DNA]</scope>
    <source>
        <strain evidence="2 3">DK69</strain>
    </source>
</reference>
<dbReference type="Pfam" id="PF13715">
    <property type="entry name" value="CarbopepD_reg_2"/>
    <property type="match status" value="1"/>
</dbReference>
<comment type="caution">
    <text evidence="2">The sequence shown here is derived from an EMBL/GenBank/DDBJ whole genome shotgun (WGS) entry which is preliminary data.</text>
</comment>
<keyword evidence="1" id="KW-0732">Signal</keyword>
<reference evidence="3" key="1">
    <citation type="submission" date="2013-09" db="EMBL/GenBank/DDBJ databases">
        <authorList>
            <person name="Zeng Z."/>
            <person name="Chen C."/>
        </authorList>
    </citation>
    <scope>NUCLEOTIDE SEQUENCE [LARGE SCALE GENOMIC DNA]</scope>
    <source>
        <strain evidence="3">DK69</strain>
    </source>
</reference>
<dbReference type="STRING" id="1107311.Q767_13415"/>
<dbReference type="Pfam" id="PF18939">
    <property type="entry name" value="DUF5686"/>
    <property type="match status" value="1"/>
</dbReference>